<keyword evidence="1" id="KW-1015">Disulfide bond</keyword>
<dbReference type="SMART" id="SM00192">
    <property type="entry name" value="LDLa"/>
    <property type="match status" value="1"/>
</dbReference>
<dbReference type="OrthoDB" id="2019384at2759"/>
<organism evidence="2 3">
    <name type="scientific">Allacma fusca</name>
    <dbReference type="NCBI Taxonomy" id="39272"/>
    <lineage>
        <taxon>Eukaryota</taxon>
        <taxon>Metazoa</taxon>
        <taxon>Ecdysozoa</taxon>
        <taxon>Arthropoda</taxon>
        <taxon>Hexapoda</taxon>
        <taxon>Collembola</taxon>
        <taxon>Symphypleona</taxon>
        <taxon>Sminthuridae</taxon>
        <taxon>Allacma</taxon>
    </lineage>
</organism>
<protein>
    <submittedName>
        <fullName evidence="2">Uncharacterized protein</fullName>
    </submittedName>
</protein>
<reference evidence="2" key="1">
    <citation type="submission" date="2021-06" db="EMBL/GenBank/DDBJ databases">
        <authorList>
            <person name="Hodson N. C."/>
            <person name="Mongue J. A."/>
            <person name="Jaron S. K."/>
        </authorList>
    </citation>
    <scope>NUCLEOTIDE SEQUENCE</scope>
</reference>
<proteinExistence type="predicted"/>
<accession>A0A8J2KH82</accession>
<evidence type="ECO:0000313" key="2">
    <source>
        <dbReference type="EMBL" id="CAG7817906.1"/>
    </source>
</evidence>
<sequence length="172" mass="19117">NRCKENDAYQCGLEGKCIRGAQVGDGVKHCPSGSDEHPEVVQAKRIRQNKGISSEPVFCEPLNVPQGVTATCSHPQLGEVDCSKAPANTEITIKCAKYFRPSSRINRINMKCSDDKSWKPFRDFSCQPECGLIHKRKSNATELIVSAANSPALFPWHGEIWRETEDGKMEII</sequence>
<evidence type="ECO:0000256" key="1">
    <source>
        <dbReference type="ARBA" id="ARBA00023157"/>
    </source>
</evidence>
<gene>
    <name evidence="2" type="ORF">AFUS01_LOCUS28444</name>
</gene>
<feature type="non-terminal residue" evidence="2">
    <location>
        <position position="172"/>
    </location>
</feature>
<dbReference type="AlphaFoldDB" id="A0A8J2KH82"/>
<evidence type="ECO:0000313" key="3">
    <source>
        <dbReference type="Proteomes" id="UP000708208"/>
    </source>
</evidence>
<dbReference type="Proteomes" id="UP000708208">
    <property type="component" value="Unassembled WGS sequence"/>
</dbReference>
<comment type="caution">
    <text evidence="2">The sequence shown here is derived from an EMBL/GenBank/DDBJ whole genome shotgun (WGS) entry which is preliminary data.</text>
</comment>
<keyword evidence="3" id="KW-1185">Reference proteome</keyword>
<dbReference type="EMBL" id="CAJVCH010406639">
    <property type="protein sequence ID" value="CAG7817906.1"/>
    <property type="molecule type" value="Genomic_DNA"/>
</dbReference>
<feature type="non-terminal residue" evidence="2">
    <location>
        <position position="1"/>
    </location>
</feature>
<dbReference type="InterPro" id="IPR002172">
    <property type="entry name" value="LDrepeatLR_classA_rpt"/>
</dbReference>
<name>A0A8J2KH82_9HEXA</name>